<dbReference type="GO" id="GO:0016705">
    <property type="term" value="F:oxidoreductase activity, acting on paired donors, with incorporation or reduction of molecular oxygen"/>
    <property type="evidence" value="ECO:0007669"/>
    <property type="project" value="InterPro"/>
</dbReference>
<gene>
    <name evidence="3" type="ORF">ACPOL_1393</name>
</gene>
<dbReference type="SUPFAM" id="SSF48264">
    <property type="entry name" value="Cytochrome P450"/>
    <property type="match status" value="1"/>
</dbReference>
<dbReference type="KEGG" id="abas:ACPOL_1393"/>
<dbReference type="PANTHER" id="PTHR46696">
    <property type="entry name" value="P450, PUTATIVE (EUROFUNG)-RELATED"/>
    <property type="match status" value="1"/>
</dbReference>
<dbReference type="InterPro" id="IPR001128">
    <property type="entry name" value="Cyt_P450"/>
</dbReference>
<protein>
    <submittedName>
        <fullName evidence="3">Putative cytochrome P450 hydroxylase</fullName>
    </submittedName>
</protein>
<proteinExistence type="inferred from homology"/>
<keyword evidence="2" id="KW-0479">Metal-binding</keyword>
<dbReference type="Gene3D" id="1.10.630.10">
    <property type="entry name" value="Cytochrome P450"/>
    <property type="match status" value="1"/>
</dbReference>
<keyword evidence="2" id="KW-0349">Heme</keyword>
<dbReference type="EMBL" id="CP030840">
    <property type="protein sequence ID" value="AXC10741.1"/>
    <property type="molecule type" value="Genomic_DNA"/>
</dbReference>
<keyword evidence="2" id="KW-0503">Monooxygenase</keyword>
<comment type="similarity">
    <text evidence="1 2">Belongs to the cytochrome P450 family.</text>
</comment>
<keyword evidence="2" id="KW-0408">Iron</keyword>
<dbReference type="Proteomes" id="UP000253606">
    <property type="component" value="Chromosome"/>
</dbReference>
<dbReference type="PRINTS" id="PR00359">
    <property type="entry name" value="BP450"/>
</dbReference>
<organism evidence="3 4">
    <name type="scientific">Acidisarcina polymorpha</name>
    <dbReference type="NCBI Taxonomy" id="2211140"/>
    <lineage>
        <taxon>Bacteria</taxon>
        <taxon>Pseudomonadati</taxon>
        <taxon>Acidobacteriota</taxon>
        <taxon>Terriglobia</taxon>
        <taxon>Terriglobales</taxon>
        <taxon>Acidobacteriaceae</taxon>
        <taxon>Acidisarcina</taxon>
    </lineage>
</organism>
<name>A0A2Z5FV52_9BACT</name>
<evidence type="ECO:0000313" key="4">
    <source>
        <dbReference type="Proteomes" id="UP000253606"/>
    </source>
</evidence>
<dbReference type="InterPro" id="IPR036396">
    <property type="entry name" value="Cyt_P450_sf"/>
</dbReference>
<sequence length="303" mass="33783">MRGFMPLVADVVKTSIQVRVDRMIDSLFAKGSFDFVADFAYPLPSLVIFDLLGIPEEDHATIRDTAKLFWLFPVAMYQQDLELLDRIANQALCAEGTLLRIMDQRRSNPQMDLISSLIRPTEGDESIPDDDIVVMCIFLLMAGHETTANLLSGALLHLLRERAHWDLLRSNPQILGSAVEELLRFISPVLWVARLVRKDVQVGGKWLRAGEEVRVSIGAANHDPTRFDHPERLDLTRTGSSSLAFGYGIHTCLGAALARMETNVALASLLRRAPGIRLLSDSVEYAPIYFFRALKSLPISIAS</sequence>
<dbReference type="GO" id="GO:0004497">
    <property type="term" value="F:monooxygenase activity"/>
    <property type="evidence" value="ECO:0007669"/>
    <property type="project" value="UniProtKB-KW"/>
</dbReference>
<keyword evidence="4" id="KW-1185">Reference proteome</keyword>
<keyword evidence="2" id="KW-0560">Oxidoreductase</keyword>
<dbReference type="GO" id="GO:0005506">
    <property type="term" value="F:iron ion binding"/>
    <property type="evidence" value="ECO:0007669"/>
    <property type="project" value="InterPro"/>
</dbReference>
<evidence type="ECO:0000313" key="3">
    <source>
        <dbReference type="EMBL" id="AXC10741.1"/>
    </source>
</evidence>
<accession>A0A2Z5FV52</accession>
<dbReference type="AlphaFoldDB" id="A0A2Z5FV52"/>
<dbReference type="PANTHER" id="PTHR46696:SF1">
    <property type="entry name" value="CYTOCHROME P450 YJIB-RELATED"/>
    <property type="match status" value="1"/>
</dbReference>
<reference evidence="3 4" key="1">
    <citation type="journal article" date="2018" name="Front. Microbiol.">
        <title>Hydrolytic Capabilities as a Key to Environmental Success: Chitinolytic and Cellulolytic Acidobacteria From Acidic Sub-arctic Soils and Boreal Peatlands.</title>
        <authorList>
            <person name="Belova S.E."/>
            <person name="Ravin N.V."/>
            <person name="Pankratov T.A."/>
            <person name="Rakitin A.L."/>
            <person name="Ivanova A.A."/>
            <person name="Beletsky A.V."/>
            <person name="Mardanov A.V."/>
            <person name="Sinninghe Damste J.S."/>
            <person name="Dedysh S.N."/>
        </authorList>
    </citation>
    <scope>NUCLEOTIDE SEQUENCE [LARGE SCALE GENOMIC DNA]</scope>
    <source>
        <strain evidence="3 4">SBC82</strain>
    </source>
</reference>
<dbReference type="InterPro" id="IPR017972">
    <property type="entry name" value="Cyt_P450_CS"/>
</dbReference>
<dbReference type="GO" id="GO:0020037">
    <property type="term" value="F:heme binding"/>
    <property type="evidence" value="ECO:0007669"/>
    <property type="project" value="InterPro"/>
</dbReference>
<dbReference type="PRINTS" id="PR00385">
    <property type="entry name" value="P450"/>
</dbReference>
<dbReference type="InterPro" id="IPR002397">
    <property type="entry name" value="Cyt_P450_B"/>
</dbReference>
<dbReference type="PROSITE" id="PS00086">
    <property type="entry name" value="CYTOCHROME_P450"/>
    <property type="match status" value="1"/>
</dbReference>
<dbReference type="Pfam" id="PF00067">
    <property type="entry name" value="p450"/>
    <property type="match status" value="1"/>
</dbReference>
<evidence type="ECO:0000256" key="1">
    <source>
        <dbReference type="ARBA" id="ARBA00010617"/>
    </source>
</evidence>
<evidence type="ECO:0000256" key="2">
    <source>
        <dbReference type="RuleBase" id="RU000461"/>
    </source>
</evidence>